<keyword evidence="8" id="KW-1185">Reference proteome</keyword>
<dbReference type="InterPro" id="IPR013815">
    <property type="entry name" value="ATP_grasp_subdomain_1"/>
</dbReference>
<dbReference type="PANTHER" id="PTHR43585:SF2">
    <property type="entry name" value="ATP-GRASP ENZYME FSQD"/>
    <property type="match status" value="1"/>
</dbReference>
<evidence type="ECO:0000256" key="3">
    <source>
        <dbReference type="ARBA" id="ARBA00022755"/>
    </source>
</evidence>
<dbReference type="RefSeq" id="WP_197001438.1">
    <property type="nucleotide sequence ID" value="NZ_BONS01000026.1"/>
</dbReference>
<dbReference type="GO" id="GO:0016874">
    <property type="term" value="F:ligase activity"/>
    <property type="evidence" value="ECO:0007669"/>
    <property type="project" value="UniProtKB-KW"/>
</dbReference>
<evidence type="ECO:0000259" key="6">
    <source>
        <dbReference type="PROSITE" id="PS50975"/>
    </source>
</evidence>
<protein>
    <submittedName>
        <fullName evidence="7">Biotin carboxylase</fullName>
    </submittedName>
</protein>
<dbReference type="InterPro" id="IPR011761">
    <property type="entry name" value="ATP-grasp"/>
</dbReference>
<gene>
    <name evidence="7" type="ORF">IW245_000368</name>
</gene>
<dbReference type="PANTHER" id="PTHR43585">
    <property type="entry name" value="FUMIPYRROLE BIOSYNTHESIS PROTEIN C"/>
    <property type="match status" value="1"/>
</dbReference>
<evidence type="ECO:0000313" key="8">
    <source>
        <dbReference type="Proteomes" id="UP000622552"/>
    </source>
</evidence>
<dbReference type="Gene3D" id="3.40.50.20">
    <property type="match status" value="1"/>
</dbReference>
<evidence type="ECO:0000256" key="1">
    <source>
        <dbReference type="ARBA" id="ARBA00022598"/>
    </source>
</evidence>
<sequence length="413" mass="44713">MRVLVLNRFLLRFIPYSGYDTGDNELVLITSASGISPDPAQREKDLAGYARVVIVDNPLNSAEFEYQANLLHAEFGFGAVVALAEADLLTAARLRTRWGIAGQNWDATVPYRDKLEMKRVLSAAGIPVAPFARVDNVTDLLGFVDQVGYPVVVKPRRSSSSLGVRVLRDTADLAAFVGVDTPLRGDVPPDYLAERYIPNEMYNVDGIVTGGEVTLCWPSATTSCLGFADDEILLAAGLEPGEDWQADLVDLVRRTMAVLPTETETLFHAEVFRTPDGRLVLNEIGCRMGGGRIWEQFLISFDIDIIAAHLRRLLGSKDPAPVTRTEPAPQTGWALMPPRPGTVAAVPTDCPVPGIRHFDTGLKVGAELGRPQSSVDAIASFVAAGATRAEVQAALTAAAEWFYAELKLEEPLA</sequence>
<dbReference type="Proteomes" id="UP000622552">
    <property type="component" value="Unassembled WGS sequence"/>
</dbReference>
<dbReference type="GO" id="GO:0006164">
    <property type="term" value="P:purine nucleotide biosynthetic process"/>
    <property type="evidence" value="ECO:0007669"/>
    <property type="project" value="UniProtKB-KW"/>
</dbReference>
<dbReference type="InterPro" id="IPR003135">
    <property type="entry name" value="ATP-grasp_carboxylate-amine"/>
</dbReference>
<proteinExistence type="predicted"/>
<evidence type="ECO:0000313" key="7">
    <source>
        <dbReference type="EMBL" id="MBG6134174.1"/>
    </source>
</evidence>
<accession>A0A8J7GGZ8</accession>
<evidence type="ECO:0000256" key="2">
    <source>
        <dbReference type="ARBA" id="ARBA00022741"/>
    </source>
</evidence>
<reference evidence="7" key="1">
    <citation type="submission" date="2020-11" db="EMBL/GenBank/DDBJ databases">
        <title>Sequencing the genomes of 1000 actinobacteria strains.</title>
        <authorList>
            <person name="Klenk H.-P."/>
        </authorList>
    </citation>
    <scope>NUCLEOTIDE SEQUENCE</scope>
    <source>
        <strain evidence="7">DSM 45356</strain>
    </source>
</reference>
<evidence type="ECO:0000256" key="5">
    <source>
        <dbReference type="PROSITE-ProRule" id="PRU00409"/>
    </source>
</evidence>
<dbReference type="EMBL" id="JADOUF010000001">
    <property type="protein sequence ID" value="MBG6134174.1"/>
    <property type="molecule type" value="Genomic_DNA"/>
</dbReference>
<dbReference type="PROSITE" id="PS50975">
    <property type="entry name" value="ATP_GRASP"/>
    <property type="match status" value="1"/>
</dbReference>
<feature type="domain" description="ATP-grasp" evidence="6">
    <location>
        <begin position="118"/>
        <end position="314"/>
    </location>
</feature>
<dbReference type="InterPro" id="IPR040570">
    <property type="entry name" value="LAL_C2"/>
</dbReference>
<dbReference type="SUPFAM" id="SSF56059">
    <property type="entry name" value="Glutathione synthetase ATP-binding domain-like"/>
    <property type="match status" value="1"/>
</dbReference>
<dbReference type="Gene3D" id="3.30.1490.20">
    <property type="entry name" value="ATP-grasp fold, A domain"/>
    <property type="match status" value="1"/>
</dbReference>
<name>A0A8J7GGZ8_9ACTN</name>
<keyword evidence="4 5" id="KW-0067">ATP-binding</keyword>
<dbReference type="GO" id="GO:0046872">
    <property type="term" value="F:metal ion binding"/>
    <property type="evidence" value="ECO:0007669"/>
    <property type="project" value="InterPro"/>
</dbReference>
<dbReference type="InterPro" id="IPR052032">
    <property type="entry name" value="ATP-dep_AA_Ligase"/>
</dbReference>
<dbReference type="GO" id="GO:0005524">
    <property type="term" value="F:ATP binding"/>
    <property type="evidence" value="ECO:0007669"/>
    <property type="project" value="UniProtKB-UniRule"/>
</dbReference>
<dbReference type="AlphaFoldDB" id="A0A8J7GGZ8"/>
<organism evidence="7 8">
    <name type="scientific">Longispora fulva</name>
    <dbReference type="NCBI Taxonomy" id="619741"/>
    <lineage>
        <taxon>Bacteria</taxon>
        <taxon>Bacillati</taxon>
        <taxon>Actinomycetota</taxon>
        <taxon>Actinomycetes</taxon>
        <taxon>Micromonosporales</taxon>
        <taxon>Micromonosporaceae</taxon>
        <taxon>Longispora</taxon>
    </lineage>
</organism>
<dbReference type="Gene3D" id="3.30.470.20">
    <property type="entry name" value="ATP-grasp fold, B domain"/>
    <property type="match status" value="1"/>
</dbReference>
<evidence type="ECO:0000256" key="4">
    <source>
        <dbReference type="ARBA" id="ARBA00022840"/>
    </source>
</evidence>
<comment type="caution">
    <text evidence="7">The sequence shown here is derived from an EMBL/GenBank/DDBJ whole genome shotgun (WGS) entry which is preliminary data.</text>
</comment>
<dbReference type="Pfam" id="PF18603">
    <property type="entry name" value="LAL_C2"/>
    <property type="match status" value="1"/>
</dbReference>
<dbReference type="Pfam" id="PF02222">
    <property type="entry name" value="ATP-grasp"/>
    <property type="match status" value="1"/>
</dbReference>
<keyword evidence="2 5" id="KW-0547">Nucleotide-binding</keyword>
<keyword evidence="3" id="KW-0658">Purine biosynthesis</keyword>
<keyword evidence="1" id="KW-0436">Ligase</keyword>